<dbReference type="STRING" id="1051891.A0A0C3QX04"/>
<dbReference type="EMBL" id="KN822942">
    <property type="protein sequence ID" value="KIO34521.1"/>
    <property type="molecule type" value="Genomic_DNA"/>
</dbReference>
<dbReference type="CDD" id="cd12108">
    <property type="entry name" value="Hr-like"/>
    <property type="match status" value="1"/>
</dbReference>
<dbReference type="InterPro" id="IPR053206">
    <property type="entry name" value="Dimeric_xanthone_biosynth"/>
</dbReference>
<dbReference type="InterPro" id="IPR012312">
    <property type="entry name" value="Hemerythrin-like"/>
</dbReference>
<dbReference type="OrthoDB" id="58416at2759"/>
<dbReference type="HOGENOM" id="CLU_066708_2_0_1"/>
<evidence type="ECO:0000313" key="2">
    <source>
        <dbReference type="EMBL" id="KIO34521.1"/>
    </source>
</evidence>
<protein>
    <recommendedName>
        <fullName evidence="1">Hemerythrin-like domain-containing protein</fullName>
    </recommendedName>
</protein>
<dbReference type="PANTHER" id="PTHR38048">
    <property type="entry name" value="EXPRESSED PROTEIN"/>
    <property type="match status" value="1"/>
</dbReference>
<dbReference type="Proteomes" id="UP000054248">
    <property type="component" value="Unassembled WGS sequence"/>
</dbReference>
<dbReference type="Pfam" id="PF01814">
    <property type="entry name" value="Hemerythrin"/>
    <property type="match status" value="1"/>
</dbReference>
<gene>
    <name evidence="2" type="ORF">M407DRAFT_16499</name>
</gene>
<organism evidence="2 3">
    <name type="scientific">Tulasnella calospora MUT 4182</name>
    <dbReference type="NCBI Taxonomy" id="1051891"/>
    <lineage>
        <taxon>Eukaryota</taxon>
        <taxon>Fungi</taxon>
        <taxon>Dikarya</taxon>
        <taxon>Basidiomycota</taxon>
        <taxon>Agaricomycotina</taxon>
        <taxon>Agaricomycetes</taxon>
        <taxon>Cantharellales</taxon>
        <taxon>Tulasnellaceae</taxon>
        <taxon>Tulasnella</taxon>
    </lineage>
</organism>
<reference evidence="3" key="2">
    <citation type="submission" date="2015-01" db="EMBL/GenBank/DDBJ databases">
        <title>Evolutionary Origins and Diversification of the Mycorrhizal Mutualists.</title>
        <authorList>
            <consortium name="DOE Joint Genome Institute"/>
            <consortium name="Mycorrhizal Genomics Consortium"/>
            <person name="Kohler A."/>
            <person name="Kuo A."/>
            <person name="Nagy L.G."/>
            <person name="Floudas D."/>
            <person name="Copeland A."/>
            <person name="Barry K.W."/>
            <person name="Cichocki N."/>
            <person name="Veneault-Fourrey C."/>
            <person name="LaButti K."/>
            <person name="Lindquist E.A."/>
            <person name="Lipzen A."/>
            <person name="Lundell T."/>
            <person name="Morin E."/>
            <person name="Murat C."/>
            <person name="Riley R."/>
            <person name="Ohm R."/>
            <person name="Sun H."/>
            <person name="Tunlid A."/>
            <person name="Henrissat B."/>
            <person name="Grigoriev I.V."/>
            <person name="Hibbett D.S."/>
            <person name="Martin F."/>
        </authorList>
    </citation>
    <scope>NUCLEOTIDE SEQUENCE [LARGE SCALE GENOMIC DNA]</scope>
    <source>
        <strain evidence="3">MUT 4182</strain>
    </source>
</reference>
<proteinExistence type="predicted"/>
<dbReference type="AlphaFoldDB" id="A0A0C3QX04"/>
<accession>A0A0C3QX04</accession>
<evidence type="ECO:0000259" key="1">
    <source>
        <dbReference type="Pfam" id="PF01814"/>
    </source>
</evidence>
<evidence type="ECO:0000313" key="3">
    <source>
        <dbReference type="Proteomes" id="UP000054248"/>
    </source>
</evidence>
<sequence length="212" mass="24819">MSEIQEFKLYHCIPIPDGDWKDVFDSQAIEMALMHNIIIRSFNSLLYYSGEVQPGTPEFISFLRYTREVCAQMHRRHNDEENLYFPFLESKLGDGRMAGMVAAHEALVKPLAAFEDLVQKMIIKPHEWDLDLFRNSIYRFMPILREHLKDELKIVDATELRKHFTEQDFKECEKRFIKDAIKSFVPSRGPQLVFVNGDFVNGAWYGPVALIE</sequence>
<dbReference type="Gene3D" id="1.20.120.520">
    <property type="entry name" value="nmb1532 protein domain like"/>
    <property type="match status" value="1"/>
</dbReference>
<name>A0A0C3QX04_9AGAM</name>
<reference evidence="2 3" key="1">
    <citation type="submission" date="2014-04" db="EMBL/GenBank/DDBJ databases">
        <authorList>
            <consortium name="DOE Joint Genome Institute"/>
            <person name="Kuo A."/>
            <person name="Girlanda M."/>
            <person name="Perotto S."/>
            <person name="Kohler A."/>
            <person name="Nagy L.G."/>
            <person name="Floudas D."/>
            <person name="Copeland A."/>
            <person name="Barry K.W."/>
            <person name="Cichocki N."/>
            <person name="Veneault-Fourrey C."/>
            <person name="LaButti K."/>
            <person name="Lindquist E.A."/>
            <person name="Lipzen A."/>
            <person name="Lundell T."/>
            <person name="Morin E."/>
            <person name="Murat C."/>
            <person name="Sun H."/>
            <person name="Tunlid A."/>
            <person name="Henrissat B."/>
            <person name="Grigoriev I.V."/>
            <person name="Hibbett D.S."/>
            <person name="Martin F."/>
            <person name="Nordberg H.P."/>
            <person name="Cantor M.N."/>
            <person name="Hua S.X."/>
        </authorList>
    </citation>
    <scope>NUCLEOTIDE SEQUENCE [LARGE SCALE GENOMIC DNA]</scope>
    <source>
        <strain evidence="2 3">MUT 4182</strain>
    </source>
</reference>
<keyword evidence="3" id="KW-1185">Reference proteome</keyword>
<feature type="domain" description="Hemerythrin-like" evidence="1">
    <location>
        <begin position="35"/>
        <end position="151"/>
    </location>
</feature>
<dbReference type="PANTHER" id="PTHR38048:SF2">
    <property type="entry name" value="HEMERYTHRIN-LIKE DOMAIN-CONTAINING PROTEIN"/>
    <property type="match status" value="1"/>
</dbReference>